<reference evidence="15" key="1">
    <citation type="submission" date="2021-12" db="EMBL/GenBank/DDBJ databases">
        <title>Alicyclobacillaceae gen. nov., sp. nov., isolated from chalcocite enrichment system.</title>
        <authorList>
            <person name="Jiang Z."/>
        </authorList>
    </citation>
    <scope>NUCLEOTIDE SEQUENCE</scope>
    <source>
        <strain evidence="15">MYW30-H2</strain>
    </source>
</reference>
<dbReference type="InterPro" id="IPR004589">
    <property type="entry name" value="DNA_helicase_ATP-dep_RecQ"/>
</dbReference>
<keyword evidence="3" id="KW-0547">Nucleotide-binding</keyword>
<gene>
    <name evidence="15" type="ORF">LSG31_02040</name>
</gene>
<keyword evidence="16" id="KW-1185">Reference proteome</keyword>
<dbReference type="InterPro" id="IPR021133">
    <property type="entry name" value="HEAT_type_2"/>
</dbReference>
<keyword evidence="4 15" id="KW-0378">Hydrolase</keyword>
<evidence type="ECO:0000256" key="1">
    <source>
        <dbReference type="ARBA" id="ARBA00005446"/>
    </source>
</evidence>
<evidence type="ECO:0000259" key="14">
    <source>
        <dbReference type="PROSITE" id="PS51194"/>
    </source>
</evidence>
<dbReference type="PROSITE" id="PS50077">
    <property type="entry name" value="HEAT_REPEAT"/>
    <property type="match status" value="1"/>
</dbReference>
<keyword evidence="5 15" id="KW-0347">Helicase</keyword>
<dbReference type="Pfam" id="PF16124">
    <property type="entry name" value="RecQ_Zn_bind"/>
    <property type="match status" value="1"/>
</dbReference>
<evidence type="ECO:0000259" key="13">
    <source>
        <dbReference type="PROSITE" id="PS51192"/>
    </source>
</evidence>
<evidence type="ECO:0000256" key="4">
    <source>
        <dbReference type="ARBA" id="ARBA00022801"/>
    </source>
</evidence>
<feature type="domain" description="Helicase ATP-binding" evidence="13">
    <location>
        <begin position="28"/>
        <end position="197"/>
    </location>
</feature>
<evidence type="ECO:0000256" key="7">
    <source>
        <dbReference type="ARBA" id="ARBA00023125"/>
    </source>
</evidence>
<dbReference type="PANTHER" id="PTHR13710">
    <property type="entry name" value="DNA HELICASE RECQ FAMILY MEMBER"/>
    <property type="match status" value="1"/>
</dbReference>
<dbReference type="RefSeq" id="WP_347437756.1">
    <property type="nucleotide sequence ID" value="NZ_CP089291.1"/>
</dbReference>
<sequence>MITRKQAYDTLQHRFGYASFRPGQMEVIRSVFQKRDTLGIMSTGAGKSLCYQFPSLFLPGITLVISPLIALMQDQVDSLKKKGYQAVTYINSALHPTEVKLRISQTRQGLYKILYIAPERLRSLEFRRALQTLDISLLVVDEAHCISEWGHDFRTDYLAIGDIRQEIGTPPILALTATATTFVRNDIVKQLKMVHPVVVQKGLNRPNLSFYFRECKTREEKWLSGLQFLHSQTGKGIVYMPSRNECEQFSTFLSQYYSATEIAYYHAGLEATDRMQVQERFSNDRLRIVVATNAFGMGIDKADIRYILHLHMPSSIEAYYQEAGRAGRDGAPSVCAVFYQPQDRGIHQYFLKREYPQGEVYDRAVACILAAPSLSGKRLEWEWLLQAQAVTQDNWELLFHIWEQLGCLERIDSDALGMLVEVDLERLQTCRFQTLRYLQKLKHRRQDKLLAMYRLLQTNVCRRQQILSYFQSQPSILPNGSDELQDHPQSWESKGRKSMADSCCDICNHGLQFHVPGKNAEHAWKTSEEPNLSHAAAETAAACDRLADPEANPALAEQMLAKQSVKLLTEDEEAHRIGEQRDDTHLWRLYELLDSPKVNTRRLACSALGKIAAAESVPYLIPRLQDSNPQVRQYALVALKKIGSDLAEHAVRNLLLAEEKEYNIRAAREYLGMIKSSE</sequence>
<evidence type="ECO:0000256" key="10">
    <source>
        <dbReference type="ARBA" id="ARBA00034808"/>
    </source>
</evidence>
<evidence type="ECO:0000256" key="12">
    <source>
        <dbReference type="ARBA" id="ARBA00044550"/>
    </source>
</evidence>
<evidence type="ECO:0000256" key="9">
    <source>
        <dbReference type="ARBA" id="ARBA00034617"/>
    </source>
</evidence>
<dbReference type="InterPro" id="IPR011545">
    <property type="entry name" value="DEAD/DEAH_box_helicase_dom"/>
</dbReference>
<dbReference type="GO" id="GO:0016787">
    <property type="term" value="F:hydrolase activity"/>
    <property type="evidence" value="ECO:0007669"/>
    <property type="project" value="UniProtKB-KW"/>
</dbReference>
<name>A0ABY4CT59_9BACL</name>
<feature type="domain" description="Helicase C-terminal" evidence="14">
    <location>
        <begin position="225"/>
        <end position="380"/>
    </location>
</feature>
<evidence type="ECO:0000313" key="16">
    <source>
        <dbReference type="Proteomes" id="UP000830167"/>
    </source>
</evidence>
<organism evidence="15 16">
    <name type="scientific">Fodinisporobacter ferrooxydans</name>
    <dbReference type="NCBI Taxonomy" id="2901836"/>
    <lineage>
        <taxon>Bacteria</taxon>
        <taxon>Bacillati</taxon>
        <taxon>Bacillota</taxon>
        <taxon>Bacilli</taxon>
        <taxon>Bacillales</taxon>
        <taxon>Alicyclobacillaceae</taxon>
        <taxon>Fodinisporobacter</taxon>
    </lineage>
</organism>
<dbReference type="NCBIfam" id="TIGR00614">
    <property type="entry name" value="recQ_fam"/>
    <property type="match status" value="1"/>
</dbReference>
<dbReference type="InterPro" id="IPR001650">
    <property type="entry name" value="Helicase_C-like"/>
</dbReference>
<dbReference type="InterPro" id="IPR002464">
    <property type="entry name" value="DNA/RNA_helicase_DEAH_CS"/>
</dbReference>
<dbReference type="SUPFAM" id="SSF52540">
    <property type="entry name" value="P-loop containing nucleoside triphosphate hydrolases"/>
    <property type="match status" value="1"/>
</dbReference>
<dbReference type="InterPro" id="IPR032284">
    <property type="entry name" value="RecQ_Zn-bd"/>
</dbReference>
<evidence type="ECO:0000256" key="6">
    <source>
        <dbReference type="ARBA" id="ARBA00022840"/>
    </source>
</evidence>
<evidence type="ECO:0000313" key="15">
    <source>
        <dbReference type="EMBL" id="UOF91065.1"/>
    </source>
</evidence>
<dbReference type="EMBL" id="CP089291">
    <property type="protein sequence ID" value="UOF91065.1"/>
    <property type="molecule type" value="Genomic_DNA"/>
</dbReference>
<dbReference type="SMART" id="SM00487">
    <property type="entry name" value="DEXDc"/>
    <property type="match status" value="1"/>
</dbReference>
<dbReference type="Pfam" id="PF00270">
    <property type="entry name" value="DEAD"/>
    <property type="match status" value="1"/>
</dbReference>
<evidence type="ECO:0000256" key="5">
    <source>
        <dbReference type="ARBA" id="ARBA00022806"/>
    </source>
</evidence>
<evidence type="ECO:0000256" key="8">
    <source>
        <dbReference type="ARBA" id="ARBA00023235"/>
    </source>
</evidence>
<dbReference type="PANTHER" id="PTHR13710:SF105">
    <property type="entry name" value="ATP-DEPENDENT DNA HELICASE Q1"/>
    <property type="match status" value="1"/>
</dbReference>
<dbReference type="PROSITE" id="PS51194">
    <property type="entry name" value="HELICASE_CTER"/>
    <property type="match status" value="1"/>
</dbReference>
<dbReference type="GO" id="GO:0003678">
    <property type="term" value="F:DNA helicase activity"/>
    <property type="evidence" value="ECO:0007669"/>
    <property type="project" value="UniProtKB-EC"/>
</dbReference>
<dbReference type="Pfam" id="PF13646">
    <property type="entry name" value="HEAT_2"/>
    <property type="match status" value="1"/>
</dbReference>
<dbReference type="Proteomes" id="UP000830167">
    <property type="component" value="Chromosome"/>
</dbReference>
<evidence type="ECO:0000256" key="2">
    <source>
        <dbReference type="ARBA" id="ARBA00022723"/>
    </source>
</evidence>
<evidence type="ECO:0000256" key="3">
    <source>
        <dbReference type="ARBA" id="ARBA00022741"/>
    </source>
</evidence>
<dbReference type="InterPro" id="IPR016024">
    <property type="entry name" value="ARM-type_fold"/>
</dbReference>
<dbReference type="SUPFAM" id="SSF48371">
    <property type="entry name" value="ARM repeat"/>
    <property type="match status" value="1"/>
</dbReference>
<keyword evidence="8" id="KW-0413">Isomerase</keyword>
<comment type="catalytic activity">
    <reaction evidence="9">
        <text>Couples ATP hydrolysis with the unwinding of duplex DNA by translocating in the 3'-5' direction.</text>
        <dbReference type="EC" id="5.6.2.4"/>
    </reaction>
</comment>
<protein>
    <recommendedName>
        <fullName evidence="11">ATP-dependent DNA helicase RecQ</fullName>
        <ecNumber evidence="10">5.6.2.4</ecNumber>
    </recommendedName>
    <alternativeName>
        <fullName evidence="12">DNA 3'-5' helicase RecQ</fullName>
    </alternativeName>
</protein>
<proteinExistence type="inferred from homology"/>
<dbReference type="PROSITE" id="PS51192">
    <property type="entry name" value="HELICASE_ATP_BIND_1"/>
    <property type="match status" value="1"/>
</dbReference>
<accession>A0ABY4CT59</accession>
<dbReference type="InterPro" id="IPR011989">
    <property type="entry name" value="ARM-like"/>
</dbReference>
<dbReference type="Pfam" id="PF00271">
    <property type="entry name" value="Helicase_C"/>
    <property type="match status" value="1"/>
</dbReference>
<dbReference type="PROSITE" id="PS00690">
    <property type="entry name" value="DEAH_ATP_HELICASE"/>
    <property type="match status" value="1"/>
</dbReference>
<dbReference type="SMART" id="SM00490">
    <property type="entry name" value="HELICc"/>
    <property type="match status" value="1"/>
</dbReference>
<keyword evidence="2" id="KW-0479">Metal-binding</keyword>
<dbReference type="InterPro" id="IPR014001">
    <property type="entry name" value="Helicase_ATP-bd"/>
</dbReference>
<dbReference type="Gene3D" id="1.25.10.10">
    <property type="entry name" value="Leucine-rich Repeat Variant"/>
    <property type="match status" value="1"/>
</dbReference>
<dbReference type="EC" id="5.6.2.4" evidence="10"/>
<evidence type="ECO:0000256" key="11">
    <source>
        <dbReference type="ARBA" id="ARBA00044535"/>
    </source>
</evidence>
<comment type="similarity">
    <text evidence="1">Belongs to the helicase family. RecQ subfamily.</text>
</comment>
<dbReference type="InterPro" id="IPR027417">
    <property type="entry name" value="P-loop_NTPase"/>
</dbReference>
<dbReference type="Gene3D" id="3.40.50.300">
    <property type="entry name" value="P-loop containing nucleotide triphosphate hydrolases"/>
    <property type="match status" value="2"/>
</dbReference>
<keyword evidence="6" id="KW-0067">ATP-binding</keyword>
<dbReference type="CDD" id="cd17920">
    <property type="entry name" value="DEXHc_RecQ"/>
    <property type="match status" value="1"/>
</dbReference>
<keyword evidence="7" id="KW-0238">DNA-binding</keyword>